<dbReference type="SUPFAM" id="SSF56524">
    <property type="entry name" value="Oxidoreductase molybdopterin-binding domain"/>
    <property type="match status" value="1"/>
</dbReference>
<dbReference type="InterPro" id="IPR008335">
    <property type="entry name" value="Mopterin_OxRdtase_euk"/>
</dbReference>
<feature type="compositionally biased region" description="Basic and acidic residues" evidence="1">
    <location>
        <begin position="1"/>
        <end position="25"/>
    </location>
</feature>
<dbReference type="PANTHER" id="PTHR19372">
    <property type="entry name" value="SULFITE REDUCTASE"/>
    <property type="match status" value="1"/>
</dbReference>
<feature type="non-terminal residue" evidence="3">
    <location>
        <position position="310"/>
    </location>
</feature>
<feature type="domain" description="Oxidoreductase molybdopterin-binding" evidence="2">
    <location>
        <begin position="53"/>
        <end position="224"/>
    </location>
</feature>
<sequence length="310" mass="34580">MAPTDPESREGRLGERSPALERLSEDPENAQVADRRVLDQLVTERGEHYVRNHYPTPDLDGDDWSISLTGAVDGELSMETLREEFPSESVAHTMECSGNGRAYFDPDAEGHQWEYGAVSTAVWSGAPLDAVLDEFGVGDGNGYESFDDDERWVSVMGADAPEDEETFCRSVPTAKLRRDSLLAYAMNGRPLPPEHGYPVRLVVPGWFGNNSVKWVDRLHVGREMVSGDEWEGFTKYHQRAYRLFFDEGEKEQPTEHADVDTTDTLAMQNADDVRNAYLFDQLPKALVCRPTGDEPVPADDPGRVVGVAWA</sequence>
<dbReference type="Gene3D" id="3.90.420.10">
    <property type="entry name" value="Oxidoreductase, molybdopterin-binding domain"/>
    <property type="match status" value="1"/>
</dbReference>
<comment type="caution">
    <text evidence="3">The sequence shown here is derived from an EMBL/GenBank/DDBJ whole genome shotgun (WGS) entry which is preliminary data.</text>
</comment>
<accession>A0ABD5S390</accession>
<evidence type="ECO:0000313" key="4">
    <source>
        <dbReference type="Proteomes" id="UP001596328"/>
    </source>
</evidence>
<evidence type="ECO:0000256" key="1">
    <source>
        <dbReference type="SAM" id="MobiDB-lite"/>
    </source>
</evidence>
<name>A0ABD5S390_9EURY</name>
<evidence type="ECO:0000313" key="3">
    <source>
        <dbReference type="EMBL" id="MFC6726173.1"/>
    </source>
</evidence>
<feature type="region of interest" description="Disordered" evidence="1">
    <location>
        <begin position="1"/>
        <end position="35"/>
    </location>
</feature>
<dbReference type="InterPro" id="IPR036374">
    <property type="entry name" value="OxRdtase_Mopterin-bd_sf"/>
</dbReference>
<keyword evidence="4" id="KW-1185">Reference proteome</keyword>
<reference evidence="3 4" key="1">
    <citation type="journal article" date="2019" name="Int. J. Syst. Evol. Microbiol.">
        <title>The Global Catalogue of Microorganisms (GCM) 10K type strain sequencing project: providing services to taxonomists for standard genome sequencing and annotation.</title>
        <authorList>
            <consortium name="The Broad Institute Genomics Platform"/>
            <consortium name="The Broad Institute Genome Sequencing Center for Infectious Disease"/>
            <person name="Wu L."/>
            <person name="Ma J."/>
        </authorList>
    </citation>
    <scope>NUCLEOTIDE SEQUENCE [LARGE SCALE GENOMIC DNA]</scope>
    <source>
        <strain evidence="3 4">NBRC 111368</strain>
    </source>
</reference>
<organism evidence="3 4">
    <name type="scientific">Halobium palmae</name>
    <dbReference type="NCBI Taxonomy" id="1776492"/>
    <lineage>
        <taxon>Archaea</taxon>
        <taxon>Methanobacteriati</taxon>
        <taxon>Methanobacteriota</taxon>
        <taxon>Stenosarchaea group</taxon>
        <taxon>Halobacteria</taxon>
        <taxon>Halobacteriales</taxon>
        <taxon>Haloferacaceae</taxon>
        <taxon>Halobium</taxon>
    </lineage>
</organism>
<dbReference type="Pfam" id="PF00174">
    <property type="entry name" value="Oxidored_molyb"/>
    <property type="match status" value="1"/>
</dbReference>
<dbReference type="EMBL" id="JBHSWU010000934">
    <property type="protein sequence ID" value="MFC6726173.1"/>
    <property type="molecule type" value="Genomic_DNA"/>
</dbReference>
<proteinExistence type="predicted"/>
<evidence type="ECO:0000259" key="2">
    <source>
        <dbReference type="Pfam" id="PF00174"/>
    </source>
</evidence>
<dbReference type="PANTHER" id="PTHR19372:SF7">
    <property type="entry name" value="SULFITE OXIDASE, MITOCHONDRIAL"/>
    <property type="match status" value="1"/>
</dbReference>
<dbReference type="Proteomes" id="UP001596328">
    <property type="component" value="Unassembled WGS sequence"/>
</dbReference>
<dbReference type="PRINTS" id="PR00407">
    <property type="entry name" value="EUMOPTERIN"/>
</dbReference>
<gene>
    <name evidence="3" type="ORF">ACFQE1_17745</name>
</gene>
<dbReference type="InterPro" id="IPR000572">
    <property type="entry name" value="OxRdtase_Mopterin-bd_dom"/>
</dbReference>
<protein>
    <submittedName>
        <fullName evidence="3">Molybdopterin-dependent oxidoreductase</fullName>
    </submittedName>
</protein>
<dbReference type="AlphaFoldDB" id="A0ABD5S390"/>